<dbReference type="PROSITE" id="PS51844">
    <property type="entry name" value="SH3_LIKE"/>
    <property type="match status" value="1"/>
</dbReference>
<dbReference type="Pfam" id="PF02736">
    <property type="entry name" value="Myosin_N"/>
    <property type="match status" value="1"/>
</dbReference>
<dbReference type="Proteomes" id="UP000265520">
    <property type="component" value="Unassembled WGS sequence"/>
</dbReference>
<dbReference type="AlphaFoldDB" id="A0A392VFC0"/>
<feature type="domain" description="Myosin N-terminal SH3-like" evidence="3">
    <location>
        <begin position="8"/>
        <end position="44"/>
    </location>
</feature>
<accession>A0A392VFC0</accession>
<name>A0A392VFC0_9FABA</name>
<comment type="caution">
    <text evidence="4">The sequence shown here is derived from an EMBL/GenBank/DDBJ whole genome shotgun (WGS) entry which is preliminary data.</text>
</comment>
<dbReference type="InterPro" id="IPR004009">
    <property type="entry name" value="SH3_Myosin"/>
</dbReference>
<dbReference type="EMBL" id="LXQA011106477">
    <property type="protein sequence ID" value="MCI85080.1"/>
    <property type="molecule type" value="Genomic_DNA"/>
</dbReference>
<evidence type="ECO:0000256" key="2">
    <source>
        <dbReference type="ARBA" id="ARBA00022840"/>
    </source>
</evidence>
<keyword evidence="5" id="KW-1185">Reference proteome</keyword>
<proteinExistence type="predicted"/>
<dbReference type="SUPFAM" id="SSF50084">
    <property type="entry name" value="Myosin S1 fragment, N-terminal domain"/>
    <property type="match status" value="1"/>
</dbReference>
<evidence type="ECO:0000256" key="1">
    <source>
        <dbReference type="ARBA" id="ARBA00022741"/>
    </source>
</evidence>
<keyword evidence="1" id="KW-0547">Nucleotide-binding</keyword>
<keyword evidence="2" id="KW-0067">ATP-binding</keyword>
<evidence type="ECO:0000313" key="5">
    <source>
        <dbReference type="Proteomes" id="UP000265520"/>
    </source>
</evidence>
<dbReference type="GO" id="GO:0005524">
    <property type="term" value="F:ATP binding"/>
    <property type="evidence" value="ECO:0007669"/>
    <property type="project" value="UniProtKB-KW"/>
</dbReference>
<reference evidence="4 5" key="1">
    <citation type="journal article" date="2018" name="Front. Plant Sci.">
        <title>Red Clover (Trifolium pratense) and Zigzag Clover (T. medium) - A Picture of Genomic Similarities and Differences.</title>
        <authorList>
            <person name="Dluhosova J."/>
            <person name="Istvanek J."/>
            <person name="Nedelnik J."/>
            <person name="Repkova J."/>
        </authorList>
    </citation>
    <scope>NUCLEOTIDE SEQUENCE [LARGE SCALE GENOMIC DNA]</scope>
    <source>
        <strain evidence="5">cv. 10/8</strain>
        <tissue evidence="4">Leaf</tissue>
    </source>
</reference>
<feature type="non-terminal residue" evidence="4">
    <location>
        <position position="44"/>
    </location>
</feature>
<protein>
    <submittedName>
        <fullName evidence="4">Myosin-6-like</fullName>
    </submittedName>
</protein>
<evidence type="ECO:0000313" key="4">
    <source>
        <dbReference type="EMBL" id="MCI85080.1"/>
    </source>
</evidence>
<organism evidence="4 5">
    <name type="scientific">Trifolium medium</name>
    <dbReference type="NCBI Taxonomy" id="97028"/>
    <lineage>
        <taxon>Eukaryota</taxon>
        <taxon>Viridiplantae</taxon>
        <taxon>Streptophyta</taxon>
        <taxon>Embryophyta</taxon>
        <taxon>Tracheophyta</taxon>
        <taxon>Spermatophyta</taxon>
        <taxon>Magnoliopsida</taxon>
        <taxon>eudicotyledons</taxon>
        <taxon>Gunneridae</taxon>
        <taxon>Pentapetalae</taxon>
        <taxon>rosids</taxon>
        <taxon>fabids</taxon>
        <taxon>Fabales</taxon>
        <taxon>Fabaceae</taxon>
        <taxon>Papilionoideae</taxon>
        <taxon>50 kb inversion clade</taxon>
        <taxon>NPAAA clade</taxon>
        <taxon>Hologalegina</taxon>
        <taxon>IRL clade</taxon>
        <taxon>Trifolieae</taxon>
        <taxon>Trifolium</taxon>
    </lineage>
</organism>
<evidence type="ECO:0000259" key="3">
    <source>
        <dbReference type="PROSITE" id="PS51844"/>
    </source>
</evidence>
<dbReference type="GO" id="GO:0003774">
    <property type="term" value="F:cytoskeletal motor activity"/>
    <property type="evidence" value="ECO:0007669"/>
    <property type="project" value="InterPro"/>
</dbReference>
<sequence>MTGCSIFFVGSHVWVEDPDVAWIEGEILESNDQEITISNESGTK</sequence>
<dbReference type="GO" id="GO:0016459">
    <property type="term" value="C:myosin complex"/>
    <property type="evidence" value="ECO:0007669"/>
    <property type="project" value="InterPro"/>
</dbReference>